<feature type="compositionally biased region" description="Basic residues" evidence="1">
    <location>
        <begin position="254"/>
        <end position="263"/>
    </location>
</feature>
<evidence type="ECO:0000256" key="1">
    <source>
        <dbReference type="SAM" id="MobiDB-lite"/>
    </source>
</evidence>
<dbReference type="HOGENOM" id="CLU_797868_0_0_1"/>
<dbReference type="Gramene" id="EFJ25829">
    <property type="protein sequence ID" value="EFJ25829"/>
    <property type="gene ID" value="SELMODRAFT_413824"/>
</dbReference>
<organism evidence="3">
    <name type="scientific">Selaginella moellendorffii</name>
    <name type="common">Spikemoss</name>
    <dbReference type="NCBI Taxonomy" id="88036"/>
    <lineage>
        <taxon>Eukaryota</taxon>
        <taxon>Viridiplantae</taxon>
        <taxon>Streptophyta</taxon>
        <taxon>Embryophyta</taxon>
        <taxon>Tracheophyta</taxon>
        <taxon>Lycopodiopsida</taxon>
        <taxon>Selaginellales</taxon>
        <taxon>Selaginellaceae</taxon>
        <taxon>Selaginella</taxon>
    </lineage>
</organism>
<evidence type="ECO:0000313" key="2">
    <source>
        <dbReference type="EMBL" id="EFJ25829.1"/>
    </source>
</evidence>
<reference evidence="2 3" key="1">
    <citation type="journal article" date="2011" name="Science">
        <title>The Selaginella genome identifies genetic changes associated with the evolution of vascular plants.</title>
        <authorList>
            <person name="Banks J.A."/>
            <person name="Nishiyama T."/>
            <person name="Hasebe M."/>
            <person name="Bowman J.L."/>
            <person name="Gribskov M."/>
            <person name="dePamphilis C."/>
            <person name="Albert V.A."/>
            <person name="Aono N."/>
            <person name="Aoyama T."/>
            <person name="Ambrose B.A."/>
            <person name="Ashton N.W."/>
            <person name="Axtell M.J."/>
            <person name="Barker E."/>
            <person name="Barker M.S."/>
            <person name="Bennetzen J.L."/>
            <person name="Bonawitz N.D."/>
            <person name="Chapple C."/>
            <person name="Cheng C."/>
            <person name="Correa L.G."/>
            <person name="Dacre M."/>
            <person name="DeBarry J."/>
            <person name="Dreyer I."/>
            <person name="Elias M."/>
            <person name="Engstrom E.M."/>
            <person name="Estelle M."/>
            <person name="Feng L."/>
            <person name="Finet C."/>
            <person name="Floyd S.K."/>
            <person name="Frommer W.B."/>
            <person name="Fujita T."/>
            <person name="Gramzow L."/>
            <person name="Gutensohn M."/>
            <person name="Harholt J."/>
            <person name="Hattori M."/>
            <person name="Heyl A."/>
            <person name="Hirai T."/>
            <person name="Hiwatashi Y."/>
            <person name="Ishikawa M."/>
            <person name="Iwata M."/>
            <person name="Karol K.G."/>
            <person name="Koehler B."/>
            <person name="Kolukisaoglu U."/>
            <person name="Kubo M."/>
            <person name="Kurata T."/>
            <person name="Lalonde S."/>
            <person name="Li K."/>
            <person name="Li Y."/>
            <person name="Litt A."/>
            <person name="Lyons E."/>
            <person name="Manning G."/>
            <person name="Maruyama T."/>
            <person name="Michael T.P."/>
            <person name="Mikami K."/>
            <person name="Miyazaki S."/>
            <person name="Morinaga S."/>
            <person name="Murata T."/>
            <person name="Mueller-Roeber B."/>
            <person name="Nelson D.R."/>
            <person name="Obara M."/>
            <person name="Oguri Y."/>
            <person name="Olmstead R.G."/>
            <person name="Onodera N."/>
            <person name="Petersen B.L."/>
            <person name="Pils B."/>
            <person name="Prigge M."/>
            <person name="Rensing S.A."/>
            <person name="Riano-Pachon D.M."/>
            <person name="Roberts A.W."/>
            <person name="Sato Y."/>
            <person name="Scheller H.V."/>
            <person name="Schulz B."/>
            <person name="Schulz C."/>
            <person name="Shakirov E.V."/>
            <person name="Shibagaki N."/>
            <person name="Shinohara N."/>
            <person name="Shippen D.E."/>
            <person name="Soerensen I."/>
            <person name="Sotooka R."/>
            <person name="Sugimoto N."/>
            <person name="Sugita M."/>
            <person name="Sumikawa N."/>
            <person name="Tanurdzic M."/>
            <person name="Theissen G."/>
            <person name="Ulvskov P."/>
            <person name="Wakazuki S."/>
            <person name="Weng J.K."/>
            <person name="Willats W.W."/>
            <person name="Wipf D."/>
            <person name="Wolf P.G."/>
            <person name="Yang L."/>
            <person name="Zimmer A.D."/>
            <person name="Zhu Q."/>
            <person name="Mitros T."/>
            <person name="Hellsten U."/>
            <person name="Loque D."/>
            <person name="Otillar R."/>
            <person name="Salamov A."/>
            <person name="Schmutz J."/>
            <person name="Shapiro H."/>
            <person name="Lindquist E."/>
            <person name="Lucas S."/>
            <person name="Rokhsar D."/>
            <person name="Grigoriev I.V."/>
        </authorList>
    </citation>
    <scope>NUCLEOTIDE SEQUENCE [LARGE SCALE GENOMIC DNA]</scope>
</reference>
<dbReference type="Proteomes" id="UP000001514">
    <property type="component" value="Unassembled WGS sequence"/>
</dbReference>
<sequence>MEGEFEKNKGPVAVPMIINPEEFRRLHLETRAHKLNMLYLKDSGSLFLQHDHSLPHEAVRTYWFTKLGMQLEGLGVQTLGNRLVDVCPGGLVEYKDRLQQVDVLVVERSPGQSIIAARVVLVAQVVYQNEDIAEVVADLDAVTAAENSGARIALAIQVRKGCAPALRVWVKARGGPVDNLDPEGVLKLDWNELFEVPEVRNQLTAPGLCHSILSVKWIVATAREPQPTSLNLKGFYRVHTTDVAASQTPPPPLARHHRSSKKSVTKEQKLWELPRWQAQLGPALLRTVSLEPLPVGKPGNDLAVTEDRSCGVHDRDEPGAKDIHAFQARHDEGGKFQVGNCADSMQQL</sequence>
<dbReference type="EMBL" id="GL377586">
    <property type="protein sequence ID" value="EFJ25829.1"/>
    <property type="molecule type" value="Genomic_DNA"/>
</dbReference>
<dbReference type="InParanoid" id="D8RQB8"/>
<keyword evidence="3" id="KW-1185">Reference proteome</keyword>
<proteinExistence type="predicted"/>
<evidence type="ECO:0000313" key="3">
    <source>
        <dbReference type="Proteomes" id="UP000001514"/>
    </source>
</evidence>
<gene>
    <name evidence="2" type="ORF">SELMODRAFT_413824</name>
</gene>
<accession>D8RQB8</accession>
<feature type="region of interest" description="Disordered" evidence="1">
    <location>
        <begin position="244"/>
        <end position="266"/>
    </location>
</feature>
<dbReference type="KEGG" id="smo:SELMODRAFT_413824"/>
<protein>
    <submittedName>
        <fullName evidence="2">Uncharacterized protein</fullName>
    </submittedName>
</protein>
<dbReference type="AlphaFoldDB" id="D8RQB8"/>
<name>D8RQB8_SELML</name>